<dbReference type="EMBL" id="UARS01000004">
    <property type="protein sequence ID" value="SPW40047.1"/>
    <property type="molecule type" value="Genomic_DNA"/>
</dbReference>
<dbReference type="GO" id="GO:0016887">
    <property type="term" value="F:ATP hydrolysis activity"/>
    <property type="evidence" value="ECO:0007669"/>
    <property type="project" value="InterPro"/>
</dbReference>
<dbReference type="InterPro" id="IPR017871">
    <property type="entry name" value="ABC_transporter-like_CS"/>
</dbReference>
<dbReference type="CDD" id="cd03257">
    <property type="entry name" value="ABC_NikE_OppD_transporters"/>
    <property type="match status" value="1"/>
</dbReference>
<evidence type="ECO:0000256" key="9">
    <source>
        <dbReference type="ARBA" id="ARBA00022967"/>
    </source>
</evidence>
<sequence>MPLRKSVLISGLAKRYRWWASLAAVNPLPGGRCCAWSNRRAAKLSLTVSESIPCHPANFRHYAGIFSLFFQDPYASLDPRQTIGDSIIEPLRVHGLLPGKDAAARVAWLLERVGLLPEHAWRYPHEFSGGQRQRICIARALALNPKVIIADEAVSALDVSIRGQIINLLLDLQRDFGIAYLFISHDMAVVERISHRVAVMYLGQIVEIGPRRAVFENPQHPYTRKLLAAVPVAEPSRQRPQRVLLSDDLPSNIHLRGEEVAAVSLQCVGPGHYVAQPQSEYAFMRR</sequence>
<accession>A0A2X1IXZ5</accession>
<keyword evidence="2" id="KW-0813">Transport</keyword>
<dbReference type="InterPro" id="IPR003439">
    <property type="entry name" value="ABC_transporter-like_ATP-bd"/>
</dbReference>
<dbReference type="PROSITE" id="PS50893">
    <property type="entry name" value="ABC_TRANSPORTER_2"/>
    <property type="match status" value="1"/>
</dbReference>
<name>A0A2X1IXZ5_ECOLX</name>
<keyword evidence="3" id="KW-1003">Cell membrane</keyword>
<evidence type="ECO:0000256" key="7">
    <source>
        <dbReference type="ARBA" id="ARBA00022801"/>
    </source>
</evidence>
<reference evidence="12 13" key="1">
    <citation type="submission" date="2018-06" db="EMBL/GenBank/DDBJ databases">
        <authorList>
            <consortium name="Pathogen Informatics"/>
            <person name="Doyle S."/>
        </authorList>
    </citation>
    <scope>NUCLEOTIDE SEQUENCE [LARGE SCALE GENOMIC DNA]</scope>
    <source>
        <strain evidence="12 13">NCTC11126</strain>
    </source>
</reference>
<dbReference type="PANTHER" id="PTHR43776:SF15">
    <property type="entry name" value="GLUTATHIONE IMPORT ATP-BINDING PROTEIN GSIA"/>
    <property type="match status" value="1"/>
</dbReference>
<dbReference type="InterPro" id="IPR050319">
    <property type="entry name" value="ABC_transp_ATP-bind"/>
</dbReference>
<keyword evidence="10" id="KW-0472">Membrane</keyword>
<keyword evidence="8 12" id="KW-0067">ATP-binding</keyword>
<evidence type="ECO:0000313" key="12">
    <source>
        <dbReference type="EMBL" id="SPW40047.1"/>
    </source>
</evidence>
<dbReference type="GO" id="GO:0005524">
    <property type="term" value="F:ATP binding"/>
    <property type="evidence" value="ECO:0007669"/>
    <property type="project" value="UniProtKB-KW"/>
</dbReference>
<evidence type="ECO:0000256" key="8">
    <source>
        <dbReference type="ARBA" id="ARBA00022840"/>
    </source>
</evidence>
<protein>
    <submittedName>
        <fullName evidence="12">Glutathione transporter ATP-binding protein</fullName>
        <ecNumber evidence="12">3.6.3.-</ecNumber>
    </submittedName>
</protein>
<feature type="domain" description="ABC transporter" evidence="11">
    <location>
        <begin position="3"/>
        <end position="227"/>
    </location>
</feature>
<gene>
    <name evidence="12" type="primary">yliA_1</name>
    <name evidence="12" type="ORF">NCTC11126_01369</name>
</gene>
<dbReference type="GO" id="GO:0005886">
    <property type="term" value="C:plasma membrane"/>
    <property type="evidence" value="ECO:0007669"/>
    <property type="project" value="UniProtKB-SubCell"/>
</dbReference>
<evidence type="ECO:0000256" key="10">
    <source>
        <dbReference type="ARBA" id="ARBA00023136"/>
    </source>
</evidence>
<dbReference type="PANTHER" id="PTHR43776">
    <property type="entry name" value="TRANSPORT ATP-BINDING PROTEIN"/>
    <property type="match status" value="1"/>
</dbReference>
<dbReference type="Pfam" id="PF00005">
    <property type="entry name" value="ABC_tran"/>
    <property type="match status" value="1"/>
</dbReference>
<evidence type="ECO:0000256" key="3">
    <source>
        <dbReference type="ARBA" id="ARBA00022475"/>
    </source>
</evidence>
<dbReference type="Gene3D" id="3.40.50.300">
    <property type="entry name" value="P-loop containing nucleotide triphosphate hydrolases"/>
    <property type="match status" value="1"/>
</dbReference>
<dbReference type="Pfam" id="PF08352">
    <property type="entry name" value="oligo_HPY"/>
    <property type="match status" value="1"/>
</dbReference>
<evidence type="ECO:0000259" key="11">
    <source>
        <dbReference type="PROSITE" id="PS50893"/>
    </source>
</evidence>
<evidence type="ECO:0000256" key="5">
    <source>
        <dbReference type="ARBA" id="ARBA00022737"/>
    </source>
</evidence>
<proteinExistence type="predicted"/>
<comment type="subcellular location">
    <subcellularLocation>
        <location evidence="1">Cell inner membrane</location>
        <topology evidence="1">Peripheral membrane protein</topology>
    </subcellularLocation>
</comment>
<keyword evidence="7 12" id="KW-0378">Hydrolase</keyword>
<keyword evidence="6" id="KW-0547">Nucleotide-binding</keyword>
<keyword evidence="5" id="KW-0677">Repeat</keyword>
<dbReference type="InterPro" id="IPR027417">
    <property type="entry name" value="P-loop_NTPase"/>
</dbReference>
<dbReference type="InterPro" id="IPR013563">
    <property type="entry name" value="Oligopep_ABC_C"/>
</dbReference>
<keyword evidence="4" id="KW-0997">Cell inner membrane</keyword>
<dbReference type="GO" id="GO:0015833">
    <property type="term" value="P:peptide transport"/>
    <property type="evidence" value="ECO:0007669"/>
    <property type="project" value="InterPro"/>
</dbReference>
<evidence type="ECO:0000256" key="4">
    <source>
        <dbReference type="ARBA" id="ARBA00022519"/>
    </source>
</evidence>
<keyword evidence="9" id="KW-1278">Translocase</keyword>
<evidence type="ECO:0000256" key="6">
    <source>
        <dbReference type="ARBA" id="ARBA00022741"/>
    </source>
</evidence>
<evidence type="ECO:0000313" key="13">
    <source>
        <dbReference type="Proteomes" id="UP000250561"/>
    </source>
</evidence>
<evidence type="ECO:0000256" key="2">
    <source>
        <dbReference type="ARBA" id="ARBA00022448"/>
    </source>
</evidence>
<organism evidence="12 13">
    <name type="scientific">Escherichia coli</name>
    <dbReference type="NCBI Taxonomy" id="562"/>
    <lineage>
        <taxon>Bacteria</taxon>
        <taxon>Pseudomonadati</taxon>
        <taxon>Pseudomonadota</taxon>
        <taxon>Gammaproteobacteria</taxon>
        <taxon>Enterobacterales</taxon>
        <taxon>Enterobacteriaceae</taxon>
        <taxon>Escherichia</taxon>
    </lineage>
</organism>
<dbReference type="EC" id="3.6.3.-" evidence="12"/>
<dbReference type="AlphaFoldDB" id="A0A2X1IXZ5"/>
<dbReference type="Proteomes" id="UP000250561">
    <property type="component" value="Unassembled WGS sequence"/>
</dbReference>
<dbReference type="PROSITE" id="PS00211">
    <property type="entry name" value="ABC_TRANSPORTER_1"/>
    <property type="match status" value="1"/>
</dbReference>
<evidence type="ECO:0000256" key="1">
    <source>
        <dbReference type="ARBA" id="ARBA00004417"/>
    </source>
</evidence>
<dbReference type="SUPFAM" id="SSF52540">
    <property type="entry name" value="P-loop containing nucleoside triphosphate hydrolases"/>
    <property type="match status" value="1"/>
</dbReference>